<proteinExistence type="predicted"/>
<reference evidence="2" key="1">
    <citation type="submission" date="2023-04" db="EMBL/GenBank/DDBJ databases">
        <title>Phytophthora fragariaefolia NBRC 109709.</title>
        <authorList>
            <person name="Ichikawa N."/>
            <person name="Sato H."/>
            <person name="Tonouchi N."/>
        </authorList>
    </citation>
    <scope>NUCLEOTIDE SEQUENCE</scope>
    <source>
        <strain evidence="2">NBRC 109709</strain>
    </source>
</reference>
<organism evidence="2 3">
    <name type="scientific">Phytophthora fragariaefolia</name>
    <dbReference type="NCBI Taxonomy" id="1490495"/>
    <lineage>
        <taxon>Eukaryota</taxon>
        <taxon>Sar</taxon>
        <taxon>Stramenopiles</taxon>
        <taxon>Oomycota</taxon>
        <taxon>Peronosporomycetes</taxon>
        <taxon>Peronosporales</taxon>
        <taxon>Peronosporaceae</taxon>
        <taxon>Phytophthora</taxon>
    </lineage>
</organism>
<feature type="compositionally biased region" description="Low complexity" evidence="1">
    <location>
        <begin position="55"/>
        <end position="80"/>
    </location>
</feature>
<gene>
    <name evidence="2" type="ORF">Pfra01_002078400</name>
</gene>
<dbReference type="EMBL" id="BSXT01002906">
    <property type="protein sequence ID" value="GMF51435.1"/>
    <property type="molecule type" value="Genomic_DNA"/>
</dbReference>
<evidence type="ECO:0000313" key="2">
    <source>
        <dbReference type="EMBL" id="GMF51435.1"/>
    </source>
</evidence>
<accession>A0A9W6Y3D9</accession>
<keyword evidence="3" id="KW-1185">Reference proteome</keyword>
<evidence type="ECO:0000256" key="1">
    <source>
        <dbReference type="SAM" id="MobiDB-lite"/>
    </source>
</evidence>
<sequence length="197" mass="21407">MIRKITNSTVLQTVDALQKANVQPRKILEYVREHTDKVVELRDVHNLLASIRKNSPSVATTSSTSAAGAPPPTSATSAAPLRLLPQTFGPSESSEVPQVQQHQSQPRPHQQPQAQFSPSPTLPPTQYGKFLAAFNIGKEIAELMAEMDATRFAHCYAELRMLLRVAESGRVPVVTTREAAEQVGDVLAGIPNTPNPQ</sequence>
<dbReference type="OrthoDB" id="167578at2759"/>
<dbReference type="AlphaFoldDB" id="A0A9W6Y3D9"/>
<feature type="region of interest" description="Disordered" evidence="1">
    <location>
        <begin position="54"/>
        <end position="122"/>
    </location>
</feature>
<evidence type="ECO:0000313" key="3">
    <source>
        <dbReference type="Proteomes" id="UP001165121"/>
    </source>
</evidence>
<dbReference type="Proteomes" id="UP001165121">
    <property type="component" value="Unassembled WGS sequence"/>
</dbReference>
<feature type="compositionally biased region" description="Low complexity" evidence="1">
    <location>
        <begin position="90"/>
        <end position="113"/>
    </location>
</feature>
<comment type="caution">
    <text evidence="2">The sequence shown here is derived from an EMBL/GenBank/DDBJ whole genome shotgun (WGS) entry which is preliminary data.</text>
</comment>
<protein>
    <submittedName>
        <fullName evidence="2">Unnamed protein product</fullName>
    </submittedName>
</protein>
<name>A0A9W6Y3D9_9STRA</name>